<dbReference type="AlphaFoldDB" id="A0A564YD91"/>
<accession>A0A564YD91</accession>
<evidence type="ECO:0000313" key="1">
    <source>
        <dbReference type="EMBL" id="VUZ44563.1"/>
    </source>
</evidence>
<dbReference type="EMBL" id="CABIJS010000144">
    <property type="protein sequence ID" value="VUZ44563.1"/>
    <property type="molecule type" value="Genomic_DNA"/>
</dbReference>
<name>A0A564YD91_HYMDI</name>
<gene>
    <name evidence="1" type="ORF">WMSIL1_LOCUS4819</name>
</gene>
<feature type="non-terminal residue" evidence="1">
    <location>
        <position position="1"/>
    </location>
</feature>
<evidence type="ECO:0000313" key="2">
    <source>
        <dbReference type="Proteomes" id="UP000321570"/>
    </source>
</evidence>
<protein>
    <submittedName>
        <fullName evidence="1">Uncharacterized protein</fullName>
    </submittedName>
</protein>
<reference evidence="1 2" key="1">
    <citation type="submission" date="2019-07" db="EMBL/GenBank/DDBJ databases">
        <authorList>
            <person name="Jastrzebski P J."/>
            <person name="Paukszto L."/>
            <person name="Jastrzebski P J."/>
        </authorList>
    </citation>
    <scope>NUCLEOTIDE SEQUENCE [LARGE SCALE GENOMIC DNA]</scope>
    <source>
        <strain evidence="1 2">WMS-il1</strain>
    </source>
</reference>
<organism evidence="1 2">
    <name type="scientific">Hymenolepis diminuta</name>
    <name type="common">Rat tapeworm</name>
    <dbReference type="NCBI Taxonomy" id="6216"/>
    <lineage>
        <taxon>Eukaryota</taxon>
        <taxon>Metazoa</taxon>
        <taxon>Spiralia</taxon>
        <taxon>Lophotrochozoa</taxon>
        <taxon>Platyhelminthes</taxon>
        <taxon>Cestoda</taxon>
        <taxon>Eucestoda</taxon>
        <taxon>Cyclophyllidea</taxon>
        <taxon>Hymenolepididae</taxon>
        <taxon>Hymenolepis</taxon>
    </lineage>
</organism>
<proteinExistence type="predicted"/>
<sequence length="73" mass="8749">YEVQISSIVRNVFIHKNFSPLIKNPEDYVKNVDMFHLNPLFDEIFATWYARYCDTYENYMVGSPHHSNYHTTS</sequence>
<dbReference type="Proteomes" id="UP000321570">
    <property type="component" value="Unassembled WGS sequence"/>
</dbReference>
<keyword evidence="2" id="KW-1185">Reference proteome</keyword>